<keyword evidence="5" id="KW-0051">Antiviral defense</keyword>
<comment type="similarity">
    <text evidence="2">Belongs to the CRISPR-associated Csm2 family.</text>
</comment>
<evidence type="ECO:0000256" key="6">
    <source>
        <dbReference type="ARBA" id="ARBA00031723"/>
    </source>
</evidence>
<dbReference type="Proteomes" id="UP001221302">
    <property type="component" value="Unassembled WGS sequence"/>
</dbReference>
<name>A0AAE3NY19_9BACT</name>
<keyword evidence="4" id="KW-0694">RNA-binding</keyword>
<evidence type="ECO:0000313" key="8">
    <source>
        <dbReference type="Proteomes" id="UP001221302"/>
    </source>
</evidence>
<dbReference type="RefSeq" id="WP_321534319.1">
    <property type="nucleotide sequence ID" value="NZ_JARGDL010000001.1"/>
</dbReference>
<reference evidence="7" key="1">
    <citation type="submission" date="2023-03" db="EMBL/GenBank/DDBJ databases">
        <title>Stygiobacter electus gen. nov., sp. nov., facultatively anaerobic thermotolerant bacterium of the class Ignavibacteria from a well of Yessentuki mineral water deposit.</title>
        <authorList>
            <person name="Podosokorskaya O.A."/>
            <person name="Elcheninov A.G."/>
            <person name="Petrova N.F."/>
            <person name="Zavarzina D.G."/>
            <person name="Kublanov I.V."/>
            <person name="Merkel A.Y."/>
        </authorList>
    </citation>
    <scope>NUCLEOTIDE SEQUENCE</scope>
    <source>
        <strain evidence="7">09-Me</strain>
    </source>
</reference>
<protein>
    <recommendedName>
        <fullName evidence="3">CRISPR system Cms protein Csm2</fullName>
    </recommendedName>
    <alternativeName>
        <fullName evidence="6">CRISPR type III A-associated protein Csm2</fullName>
    </alternativeName>
</protein>
<evidence type="ECO:0000256" key="2">
    <source>
        <dbReference type="ARBA" id="ARBA00006896"/>
    </source>
</evidence>
<comment type="function">
    <text evidence="1">This subunit may be involved in monitoring complementarity of crRNA and target RNA.</text>
</comment>
<sequence>MATSFNFNNQQVDGIQKAPLWIKNGLDKEAILFAEYFGKELSPEGLGNKEALTTSQIRNVYGEVQRMKMKGFNKSELLLLKPRLAYLTERKGTIGSKDFRKVIEKALDEVLNGKDEKEMELRFQNFANFFEAILAYHRSFGGK</sequence>
<evidence type="ECO:0000256" key="3">
    <source>
        <dbReference type="ARBA" id="ARBA00016118"/>
    </source>
</evidence>
<evidence type="ECO:0000256" key="1">
    <source>
        <dbReference type="ARBA" id="ARBA00003640"/>
    </source>
</evidence>
<dbReference type="Pfam" id="PF03750">
    <property type="entry name" value="Csm2_III-A"/>
    <property type="match status" value="1"/>
</dbReference>
<evidence type="ECO:0000256" key="5">
    <source>
        <dbReference type="ARBA" id="ARBA00023118"/>
    </source>
</evidence>
<accession>A0AAE3NY19</accession>
<gene>
    <name evidence="7" type="primary">csm2</name>
    <name evidence="7" type="ORF">P0M35_00170</name>
</gene>
<dbReference type="InterPro" id="IPR010149">
    <property type="entry name" value="CRISPR-assoc_prot_Csm2_III-A"/>
</dbReference>
<evidence type="ECO:0000313" key="7">
    <source>
        <dbReference type="EMBL" id="MDF1610554.1"/>
    </source>
</evidence>
<dbReference type="GO" id="GO:0051607">
    <property type="term" value="P:defense response to virus"/>
    <property type="evidence" value="ECO:0007669"/>
    <property type="project" value="UniProtKB-KW"/>
</dbReference>
<evidence type="ECO:0000256" key="4">
    <source>
        <dbReference type="ARBA" id="ARBA00022884"/>
    </source>
</evidence>
<organism evidence="7 8">
    <name type="scientific">Stygiobacter electus</name>
    <dbReference type="NCBI Taxonomy" id="3032292"/>
    <lineage>
        <taxon>Bacteria</taxon>
        <taxon>Pseudomonadati</taxon>
        <taxon>Ignavibacteriota</taxon>
        <taxon>Ignavibacteria</taxon>
        <taxon>Ignavibacteriales</taxon>
        <taxon>Melioribacteraceae</taxon>
        <taxon>Stygiobacter</taxon>
    </lineage>
</organism>
<dbReference type="NCBIfam" id="TIGR01870">
    <property type="entry name" value="cas_TM1810_Csm2"/>
    <property type="match status" value="1"/>
</dbReference>
<dbReference type="AlphaFoldDB" id="A0AAE3NY19"/>
<dbReference type="EMBL" id="JARGDL010000001">
    <property type="protein sequence ID" value="MDF1610554.1"/>
    <property type="molecule type" value="Genomic_DNA"/>
</dbReference>
<comment type="caution">
    <text evidence="7">The sequence shown here is derived from an EMBL/GenBank/DDBJ whole genome shotgun (WGS) entry which is preliminary data.</text>
</comment>
<proteinExistence type="inferred from homology"/>
<dbReference type="GO" id="GO:0003723">
    <property type="term" value="F:RNA binding"/>
    <property type="evidence" value="ECO:0007669"/>
    <property type="project" value="UniProtKB-KW"/>
</dbReference>
<keyword evidence="8" id="KW-1185">Reference proteome</keyword>